<dbReference type="InterPro" id="IPR029058">
    <property type="entry name" value="AB_hydrolase_fold"/>
</dbReference>
<evidence type="ECO:0000313" key="3">
    <source>
        <dbReference type="EMBL" id="GHJ86334.1"/>
    </source>
</evidence>
<dbReference type="Proteomes" id="UP000620104">
    <property type="component" value="Unassembled WGS sequence"/>
</dbReference>
<dbReference type="Gene3D" id="3.40.50.1820">
    <property type="entry name" value="alpha/beta hydrolase"/>
    <property type="match status" value="1"/>
</dbReference>
<dbReference type="OrthoDB" id="19653at2759"/>
<dbReference type="Pfam" id="PF07859">
    <property type="entry name" value="Abhydrolase_3"/>
    <property type="match status" value="1"/>
</dbReference>
<sequence length="362" mass="39520">MSGAAIDMSAYDAVPRDFRFLFKNLSNVENSGPHIDVYLPSTATPSETGFPLAIMYHGGGMVLGTSRQIPYKQVRYLLSQGIAVVSLEYRLAPHVHIGDIRADLLDGYRYIHTELNEAIRKAGVTDKIIDTTRCIALGWSAGAMCVIYLAADIISVNQKSDGQLPPLRAIVPAYPLVDFALFDKPMQVDPCSITGRAVSQLLEGPCATGFAHPIAPRIKADSFDRGKTAPAVAQAIDSDVSASMSPRILWIAELTQDHSLCSWIAGHNAPYERSFSPLNLVTKDFPATFVLCAEEDELIPAKHSYDFYKALKACDVEAEIGVGTGMKHGQIEGLGSEKIEEEKGWWEEVVLPALTFAIKHLE</sequence>
<dbReference type="InterPro" id="IPR013094">
    <property type="entry name" value="AB_hydrolase_3"/>
</dbReference>
<protein>
    <recommendedName>
        <fullName evidence="2">Alpha/beta hydrolase fold-3 domain-containing protein</fullName>
    </recommendedName>
</protein>
<comment type="caution">
    <text evidence="3">The sequence shown here is derived from an EMBL/GenBank/DDBJ whole genome shotgun (WGS) entry which is preliminary data.</text>
</comment>
<evidence type="ECO:0000256" key="1">
    <source>
        <dbReference type="ARBA" id="ARBA00022801"/>
    </source>
</evidence>
<dbReference type="GO" id="GO:0016787">
    <property type="term" value="F:hydrolase activity"/>
    <property type="evidence" value="ECO:0007669"/>
    <property type="project" value="UniProtKB-KW"/>
</dbReference>
<dbReference type="PANTHER" id="PTHR48081:SF3">
    <property type="entry name" value="ALPHA_BETA HYDROLASE FOLD-3 DOMAIN-CONTAINING PROTEIN"/>
    <property type="match status" value="1"/>
</dbReference>
<evidence type="ECO:0000313" key="4">
    <source>
        <dbReference type="Proteomes" id="UP000620104"/>
    </source>
</evidence>
<gene>
    <name evidence="3" type="ORF">NliqN6_2736</name>
</gene>
<name>A0A8H3YED0_9TREE</name>
<keyword evidence="1" id="KW-0378">Hydrolase</keyword>
<keyword evidence="4" id="KW-1185">Reference proteome</keyword>
<dbReference type="SUPFAM" id="SSF53474">
    <property type="entry name" value="alpha/beta-Hydrolases"/>
    <property type="match status" value="1"/>
</dbReference>
<dbReference type="EMBL" id="BLZA01000017">
    <property type="protein sequence ID" value="GHJ86334.1"/>
    <property type="molecule type" value="Genomic_DNA"/>
</dbReference>
<reference evidence="3" key="1">
    <citation type="submission" date="2020-07" db="EMBL/GenBank/DDBJ databases">
        <title>Draft Genome Sequence of a Deep-Sea Yeast, Naganishia (Cryptococcus) liquefaciens strain N6.</title>
        <authorList>
            <person name="Han Y.W."/>
            <person name="Kajitani R."/>
            <person name="Morimoto H."/>
            <person name="Parhat M."/>
            <person name="Tsubouchi H."/>
            <person name="Bakenova O."/>
            <person name="Ogata M."/>
            <person name="Argunhan B."/>
            <person name="Aoki R."/>
            <person name="Kajiwara S."/>
            <person name="Itoh T."/>
            <person name="Iwasaki H."/>
        </authorList>
    </citation>
    <scope>NUCLEOTIDE SEQUENCE</scope>
    <source>
        <strain evidence="3">N6</strain>
    </source>
</reference>
<organism evidence="3 4">
    <name type="scientific">Naganishia liquefaciens</name>
    <dbReference type="NCBI Taxonomy" id="104408"/>
    <lineage>
        <taxon>Eukaryota</taxon>
        <taxon>Fungi</taxon>
        <taxon>Dikarya</taxon>
        <taxon>Basidiomycota</taxon>
        <taxon>Agaricomycotina</taxon>
        <taxon>Tremellomycetes</taxon>
        <taxon>Filobasidiales</taxon>
        <taxon>Filobasidiaceae</taxon>
        <taxon>Naganishia</taxon>
    </lineage>
</organism>
<feature type="domain" description="Alpha/beta hydrolase fold-3" evidence="2">
    <location>
        <begin position="54"/>
        <end position="187"/>
    </location>
</feature>
<dbReference type="InterPro" id="IPR050300">
    <property type="entry name" value="GDXG_lipolytic_enzyme"/>
</dbReference>
<dbReference type="AlphaFoldDB" id="A0A8H3YED0"/>
<accession>A0A8H3YED0</accession>
<evidence type="ECO:0000259" key="2">
    <source>
        <dbReference type="Pfam" id="PF07859"/>
    </source>
</evidence>
<proteinExistence type="predicted"/>
<dbReference type="PANTHER" id="PTHR48081">
    <property type="entry name" value="AB HYDROLASE SUPERFAMILY PROTEIN C4A8.06C"/>
    <property type="match status" value="1"/>
</dbReference>